<evidence type="ECO:0000313" key="2">
    <source>
        <dbReference type="EMBL" id="KAL1519146.1"/>
    </source>
</evidence>
<name>A0AB34JC63_PRYPA</name>
<proteinExistence type="predicted"/>
<feature type="region of interest" description="Disordered" evidence="1">
    <location>
        <begin position="74"/>
        <end position="146"/>
    </location>
</feature>
<gene>
    <name evidence="2" type="ORF">AB1Y20_003407</name>
</gene>
<reference evidence="2 3" key="1">
    <citation type="journal article" date="2024" name="Science">
        <title>Giant polyketide synthase enzymes in the biosynthesis of giant marine polyether toxins.</title>
        <authorList>
            <person name="Fallon T.R."/>
            <person name="Shende V.V."/>
            <person name="Wierzbicki I.H."/>
            <person name="Pendleton A.L."/>
            <person name="Watervoot N.F."/>
            <person name="Auber R.P."/>
            <person name="Gonzalez D.J."/>
            <person name="Wisecaver J.H."/>
            <person name="Moore B.S."/>
        </authorList>
    </citation>
    <scope>NUCLEOTIDE SEQUENCE [LARGE SCALE GENOMIC DNA]</scope>
    <source>
        <strain evidence="2 3">12B1</strain>
    </source>
</reference>
<evidence type="ECO:0000313" key="3">
    <source>
        <dbReference type="Proteomes" id="UP001515480"/>
    </source>
</evidence>
<feature type="compositionally biased region" description="Pro residues" evidence="1">
    <location>
        <begin position="1"/>
        <end position="10"/>
    </location>
</feature>
<feature type="compositionally biased region" description="Polar residues" evidence="1">
    <location>
        <begin position="91"/>
        <end position="102"/>
    </location>
</feature>
<dbReference type="AlphaFoldDB" id="A0AB34JC63"/>
<comment type="caution">
    <text evidence="2">The sequence shown here is derived from an EMBL/GenBank/DDBJ whole genome shotgun (WGS) entry which is preliminary data.</text>
</comment>
<feature type="region of interest" description="Disordered" evidence="1">
    <location>
        <begin position="1"/>
        <end position="27"/>
    </location>
</feature>
<keyword evidence="3" id="KW-1185">Reference proteome</keyword>
<dbReference type="EMBL" id="JBGBPQ010000010">
    <property type="protein sequence ID" value="KAL1519146.1"/>
    <property type="molecule type" value="Genomic_DNA"/>
</dbReference>
<feature type="compositionally biased region" description="Polar residues" evidence="1">
    <location>
        <begin position="115"/>
        <end position="124"/>
    </location>
</feature>
<evidence type="ECO:0000256" key="1">
    <source>
        <dbReference type="SAM" id="MobiDB-lite"/>
    </source>
</evidence>
<protein>
    <submittedName>
        <fullName evidence="2">Uncharacterized protein</fullName>
    </submittedName>
</protein>
<organism evidence="2 3">
    <name type="scientific">Prymnesium parvum</name>
    <name type="common">Toxic golden alga</name>
    <dbReference type="NCBI Taxonomy" id="97485"/>
    <lineage>
        <taxon>Eukaryota</taxon>
        <taxon>Haptista</taxon>
        <taxon>Haptophyta</taxon>
        <taxon>Prymnesiophyceae</taxon>
        <taxon>Prymnesiales</taxon>
        <taxon>Prymnesiaceae</taxon>
        <taxon>Prymnesium</taxon>
    </lineage>
</organism>
<dbReference type="Proteomes" id="UP001515480">
    <property type="component" value="Unassembled WGS sequence"/>
</dbReference>
<sequence>MEGETPPAPPTTGGLPDASREQEQMPVPLLLGLLSGPPSPAMRGYHRAPVELRYHPMSQVDAMSAQMDAVSSQLEHVSAQVQPAPLAPQEHTGSACATTQAPASRVESACGRADSNASSSNQPTSRRPRSAPSARHGACATTSRCPGALPMGTTYDSCSMPKQTVTSAMHALDIELLRQWRRRSSATNLPSPSSKLPPRYRAAITYRGMSNGPLGTRAMLPTTLRAWDETLQQDEAVQRRLAPTQIAARPPPEELAAGLPSAYQVRCLV</sequence>
<accession>A0AB34JC63</accession>